<feature type="compositionally biased region" description="Polar residues" evidence="1">
    <location>
        <begin position="38"/>
        <end position="55"/>
    </location>
</feature>
<dbReference type="Proteomes" id="UP000031443">
    <property type="component" value="Unassembled WGS sequence"/>
</dbReference>
<proteinExistence type="predicted"/>
<gene>
    <name evidence="2" type="ORF">UY3_12339</name>
</gene>
<organism evidence="2 3">
    <name type="scientific">Chelonia mydas</name>
    <name type="common">Green sea-turtle</name>
    <name type="synonym">Chelonia agassizi</name>
    <dbReference type="NCBI Taxonomy" id="8469"/>
    <lineage>
        <taxon>Eukaryota</taxon>
        <taxon>Metazoa</taxon>
        <taxon>Chordata</taxon>
        <taxon>Craniata</taxon>
        <taxon>Vertebrata</taxon>
        <taxon>Euteleostomi</taxon>
        <taxon>Archelosauria</taxon>
        <taxon>Testudinata</taxon>
        <taxon>Testudines</taxon>
        <taxon>Cryptodira</taxon>
        <taxon>Durocryptodira</taxon>
        <taxon>Americhelydia</taxon>
        <taxon>Chelonioidea</taxon>
        <taxon>Cheloniidae</taxon>
        <taxon>Chelonia</taxon>
    </lineage>
</organism>
<evidence type="ECO:0000313" key="2">
    <source>
        <dbReference type="EMBL" id="EMP30512.1"/>
    </source>
</evidence>
<feature type="compositionally biased region" description="Basic and acidic residues" evidence="1">
    <location>
        <begin position="1"/>
        <end position="12"/>
    </location>
</feature>
<reference evidence="3" key="1">
    <citation type="journal article" date="2013" name="Nat. Genet.">
        <title>The draft genomes of soft-shell turtle and green sea turtle yield insights into the development and evolution of the turtle-specific body plan.</title>
        <authorList>
            <person name="Wang Z."/>
            <person name="Pascual-Anaya J."/>
            <person name="Zadissa A."/>
            <person name="Li W."/>
            <person name="Niimura Y."/>
            <person name="Huang Z."/>
            <person name="Li C."/>
            <person name="White S."/>
            <person name="Xiong Z."/>
            <person name="Fang D."/>
            <person name="Wang B."/>
            <person name="Ming Y."/>
            <person name="Chen Y."/>
            <person name="Zheng Y."/>
            <person name="Kuraku S."/>
            <person name="Pignatelli M."/>
            <person name="Herrero J."/>
            <person name="Beal K."/>
            <person name="Nozawa M."/>
            <person name="Li Q."/>
            <person name="Wang J."/>
            <person name="Zhang H."/>
            <person name="Yu L."/>
            <person name="Shigenobu S."/>
            <person name="Wang J."/>
            <person name="Liu J."/>
            <person name="Flicek P."/>
            <person name="Searle S."/>
            <person name="Wang J."/>
            <person name="Kuratani S."/>
            <person name="Yin Y."/>
            <person name="Aken B."/>
            <person name="Zhang G."/>
            <person name="Irie N."/>
        </authorList>
    </citation>
    <scope>NUCLEOTIDE SEQUENCE [LARGE SCALE GENOMIC DNA]</scope>
</reference>
<sequence length="125" mass="13951">MEGKNCLPEHHGNMPSKPVSTAESAFPASVRYEIPAGNSQWNFNHTQLRNPSSKPGASDRSKFLDTNARIERSFQDKTDPEGGRGRERESKGEHQSVSPRLSSCISKPSRRCFLEHASSEQSQPR</sequence>
<dbReference type="EMBL" id="KB549462">
    <property type="protein sequence ID" value="EMP30512.1"/>
    <property type="molecule type" value="Genomic_DNA"/>
</dbReference>
<evidence type="ECO:0000313" key="3">
    <source>
        <dbReference type="Proteomes" id="UP000031443"/>
    </source>
</evidence>
<feature type="region of interest" description="Disordered" evidence="1">
    <location>
        <begin position="38"/>
        <end position="105"/>
    </location>
</feature>
<name>M7BQV1_CHEMY</name>
<feature type="region of interest" description="Disordered" evidence="1">
    <location>
        <begin position="1"/>
        <end position="24"/>
    </location>
</feature>
<keyword evidence="3" id="KW-1185">Reference proteome</keyword>
<dbReference type="AlphaFoldDB" id="M7BQV1"/>
<evidence type="ECO:0000256" key="1">
    <source>
        <dbReference type="SAM" id="MobiDB-lite"/>
    </source>
</evidence>
<feature type="compositionally biased region" description="Basic and acidic residues" evidence="1">
    <location>
        <begin position="57"/>
        <end position="94"/>
    </location>
</feature>
<feature type="compositionally biased region" description="Polar residues" evidence="1">
    <location>
        <begin position="95"/>
        <end position="105"/>
    </location>
</feature>
<accession>M7BQV1</accession>
<protein>
    <submittedName>
        <fullName evidence="2">Uncharacterized protein</fullName>
    </submittedName>
</protein>